<keyword evidence="5" id="KW-0808">Transferase</keyword>
<dbReference type="Gene3D" id="3.40.1480.10">
    <property type="entry name" value="MOFRL domain"/>
    <property type="match status" value="1"/>
</dbReference>
<dbReference type="GeneID" id="101855000"/>
<reference evidence="5" key="1">
    <citation type="submission" date="2025-08" db="UniProtKB">
        <authorList>
            <consortium name="RefSeq"/>
        </authorList>
    </citation>
    <scope>IDENTIFICATION</scope>
</reference>
<proteinExistence type="inferred from homology"/>
<evidence type="ECO:0000256" key="1">
    <source>
        <dbReference type="ARBA" id="ARBA00005393"/>
    </source>
</evidence>
<dbReference type="PANTHER" id="PTHR12227">
    <property type="entry name" value="GLYCERATE KINASE"/>
    <property type="match status" value="1"/>
</dbReference>
<dbReference type="InterPro" id="IPR038614">
    <property type="entry name" value="GK_N_sf"/>
</dbReference>
<evidence type="ECO:0000259" key="3">
    <source>
        <dbReference type="Pfam" id="PF13660"/>
    </source>
</evidence>
<accession>A0ABM0JEN5</accession>
<dbReference type="PANTHER" id="PTHR12227:SF0">
    <property type="entry name" value="GLYCERATE KINASE"/>
    <property type="match status" value="1"/>
</dbReference>
<gene>
    <name evidence="5" type="primary">LOC101855000</name>
</gene>
<protein>
    <submittedName>
        <fullName evidence="5">Glycerate kinase</fullName>
    </submittedName>
</protein>
<keyword evidence="4" id="KW-1185">Reference proteome</keyword>
<name>A0ABM0JEN5_APLCA</name>
<evidence type="ECO:0000313" key="4">
    <source>
        <dbReference type="Proteomes" id="UP000694888"/>
    </source>
</evidence>
<dbReference type="Pfam" id="PF13660">
    <property type="entry name" value="DUF4147"/>
    <property type="match status" value="1"/>
</dbReference>
<feature type="domain" description="MOFRL" evidence="2">
    <location>
        <begin position="464"/>
        <end position="581"/>
    </location>
</feature>
<dbReference type="Proteomes" id="UP000694888">
    <property type="component" value="Unplaced"/>
</dbReference>
<comment type="similarity">
    <text evidence="1">Belongs to the glycerate kinase type-2 family.</text>
</comment>
<evidence type="ECO:0000313" key="5">
    <source>
        <dbReference type="RefSeq" id="XP_005092005.1"/>
    </source>
</evidence>
<dbReference type="GO" id="GO:0016301">
    <property type="term" value="F:kinase activity"/>
    <property type="evidence" value="ECO:0007669"/>
    <property type="project" value="UniProtKB-KW"/>
</dbReference>
<dbReference type="Pfam" id="PF05161">
    <property type="entry name" value="MOFRL"/>
    <property type="match status" value="1"/>
</dbReference>
<dbReference type="InterPro" id="IPR007835">
    <property type="entry name" value="MOFRL"/>
</dbReference>
<sequence length="598" mass="65946">MSIVQHLRMLSPFSVSGARFISTHAVHLMQQIARRKNVLPYCAVGIFKRNVSYSRSLWYETSVVEDTERQAHANLKSDAEKMFKYSIKSVHPQQMIEGVLHFNRATSVLRVQQETYHLHRNVFVVGMGKAVLGMAKAVEDVLGDHIVTGIISIPRGLQEEMIHTNNREMMLSPNTKILVYEGADNNEVDEASHNASKAILSLVNKLTEKDLLVVLCSGGGSTLCPSPPPAISLQELLTVTRLLAWNGATVQDMNTIRKNLEILKGGGLALQARPAKVVSLILSSIIGDPIDLIASGPTYPTQPTPSHCLEILQRLNLLSRTPESVRRYLEREAKQQNRTTQDKQVTMSNNGTPQVREIWKGLQNIVVGNNSIACEAAAEKAAQMGYRPVILTKFLVGEAREVGKLYARLGEYIMMCFDRKASQQPNTELTQLELELVAGGLRKQSINHIADEVDTAHNLNKDICVIASGETVVHVEGTGTGGKNQETALAAAIQMKEAFRGEECFQSETDMCVLSCDSDGYDGQSPVAGAVVDQDLVDRTLESGLSMEAYLANNDSNTFFSTVNEGQNLVWTNITGTNVMDMVILLVRKPSDRKFKWN</sequence>
<feature type="domain" description="MOFRL-associated" evidence="3">
    <location>
        <begin position="79"/>
        <end position="330"/>
    </location>
</feature>
<evidence type="ECO:0000259" key="2">
    <source>
        <dbReference type="Pfam" id="PF05161"/>
    </source>
</evidence>
<dbReference type="InterPro" id="IPR037035">
    <property type="entry name" value="GK-like_C_sf"/>
</dbReference>
<dbReference type="InterPro" id="IPR039760">
    <property type="entry name" value="MOFRL_protein"/>
</dbReference>
<dbReference type="SUPFAM" id="SSF82544">
    <property type="entry name" value="GckA/TtuD-like"/>
    <property type="match status" value="1"/>
</dbReference>
<organism evidence="4 5">
    <name type="scientific">Aplysia californica</name>
    <name type="common">California sea hare</name>
    <dbReference type="NCBI Taxonomy" id="6500"/>
    <lineage>
        <taxon>Eukaryota</taxon>
        <taxon>Metazoa</taxon>
        <taxon>Spiralia</taxon>
        <taxon>Lophotrochozoa</taxon>
        <taxon>Mollusca</taxon>
        <taxon>Gastropoda</taxon>
        <taxon>Heterobranchia</taxon>
        <taxon>Euthyneura</taxon>
        <taxon>Tectipleura</taxon>
        <taxon>Aplysiida</taxon>
        <taxon>Aplysioidea</taxon>
        <taxon>Aplysiidae</taxon>
        <taxon>Aplysia</taxon>
    </lineage>
</organism>
<dbReference type="RefSeq" id="XP_005092005.1">
    <property type="nucleotide sequence ID" value="XM_005091948.3"/>
</dbReference>
<keyword evidence="5" id="KW-0418">Kinase</keyword>
<dbReference type="InterPro" id="IPR025286">
    <property type="entry name" value="MOFRL_assoc_dom"/>
</dbReference>
<dbReference type="Gene3D" id="3.40.50.10180">
    <property type="entry name" value="Glycerate kinase, MOFRL-like N-terminal domain"/>
    <property type="match status" value="1"/>
</dbReference>